<feature type="region of interest" description="Disordered" evidence="1">
    <location>
        <begin position="123"/>
        <end position="142"/>
    </location>
</feature>
<feature type="region of interest" description="Disordered" evidence="1">
    <location>
        <begin position="201"/>
        <end position="272"/>
    </location>
</feature>
<proteinExistence type="predicted"/>
<dbReference type="EMBL" id="FWEW01001424">
    <property type="protein sequence ID" value="SLM37188.1"/>
    <property type="molecule type" value="Genomic_DNA"/>
</dbReference>
<feature type="compositionally biased region" description="Basic residues" evidence="1">
    <location>
        <begin position="219"/>
        <end position="229"/>
    </location>
</feature>
<evidence type="ECO:0000256" key="1">
    <source>
        <dbReference type="SAM" id="MobiDB-lite"/>
    </source>
</evidence>
<evidence type="ECO:0000313" key="2">
    <source>
        <dbReference type="EMBL" id="SLM37188.1"/>
    </source>
</evidence>
<dbReference type="AlphaFoldDB" id="A0A1W5D212"/>
<name>A0A1W5D212_9LECA</name>
<feature type="compositionally biased region" description="Basic and acidic residues" evidence="1">
    <location>
        <begin position="201"/>
        <end position="218"/>
    </location>
</feature>
<sequence length="272" mass="30787">MSKRAFWSVFWPAWKLAFTPKNIASGYAKTGIFPYNPSLVLDIITKPQPTEPYVASGSPKTPMTGRAVRRLQKAYKKAPSEPLVAKLFRANERLAAENSIGTHMILGLTAALREEKRRRKRGKRLNLLREEESGPQFFSPGRVTAARTWQAEKEEEEQQHRQDIESRKALVAFKKLQKEEEKLPKAAAAVERQRLAVEAKTAKAAESQARKELREEAKRHKRGNLKLQKRSTGSYKIQKTPRKQARQPRSPVTAQEEEGALLATSEEGECSS</sequence>
<protein>
    <submittedName>
        <fullName evidence="2">Uncharacterized protein</fullName>
    </submittedName>
</protein>
<organism evidence="2 3">
    <name type="scientific">Lasallia pustulata</name>
    <dbReference type="NCBI Taxonomy" id="136370"/>
    <lineage>
        <taxon>Eukaryota</taxon>
        <taxon>Fungi</taxon>
        <taxon>Dikarya</taxon>
        <taxon>Ascomycota</taxon>
        <taxon>Pezizomycotina</taxon>
        <taxon>Lecanoromycetes</taxon>
        <taxon>OSLEUM clade</taxon>
        <taxon>Umbilicariomycetidae</taxon>
        <taxon>Umbilicariales</taxon>
        <taxon>Umbilicariaceae</taxon>
        <taxon>Lasallia</taxon>
    </lineage>
</organism>
<reference evidence="3" key="1">
    <citation type="submission" date="2017-03" db="EMBL/GenBank/DDBJ databases">
        <authorList>
            <person name="Sharma R."/>
            <person name="Thines M."/>
        </authorList>
    </citation>
    <scope>NUCLEOTIDE SEQUENCE [LARGE SCALE GENOMIC DNA]</scope>
</reference>
<keyword evidence="3" id="KW-1185">Reference proteome</keyword>
<dbReference type="Proteomes" id="UP000192927">
    <property type="component" value="Unassembled WGS sequence"/>
</dbReference>
<accession>A0A1W5D212</accession>
<evidence type="ECO:0000313" key="3">
    <source>
        <dbReference type="Proteomes" id="UP000192927"/>
    </source>
</evidence>